<dbReference type="GeneID" id="56685222"/>
<keyword evidence="1" id="KW-0732">Signal</keyword>
<evidence type="ECO:0000313" key="3">
    <source>
        <dbReference type="Proteomes" id="UP000190057"/>
    </source>
</evidence>
<evidence type="ECO:0000256" key="1">
    <source>
        <dbReference type="SAM" id="SignalP"/>
    </source>
</evidence>
<reference evidence="2 3" key="1">
    <citation type="submission" date="2017-09" db="EMBL/GenBank/DDBJ databases">
        <title>Complete circularized genomes of four mosquito-derived Elizabethkingia anophelis isolates.</title>
        <authorList>
            <person name="Nicholson A.C."/>
            <person name="Xu J."/>
        </authorList>
    </citation>
    <scope>NUCLEOTIDE SEQUENCE [LARGE SCALE GENOMIC DNA]</scope>
    <source>
        <strain evidence="2 3">R26</strain>
    </source>
</reference>
<evidence type="ECO:0008006" key="4">
    <source>
        <dbReference type="Google" id="ProtNLM"/>
    </source>
</evidence>
<gene>
    <name evidence="2" type="ORF">BAZ09_012100</name>
</gene>
<name>A0ABM6MUR9_9FLAO</name>
<feature type="chain" id="PRO_5045310429" description="DUF3575 domain-containing protein" evidence="1">
    <location>
        <begin position="21"/>
        <end position="185"/>
    </location>
</feature>
<protein>
    <recommendedName>
        <fullName evidence="4">DUF3575 domain-containing protein</fullName>
    </recommendedName>
</protein>
<evidence type="ECO:0000313" key="2">
    <source>
        <dbReference type="EMBL" id="ATC36916.1"/>
    </source>
</evidence>
<sequence length="185" mass="21099">MKAKVISIFFFLSIINITFAQENNQNNSNLRDFFKIEIFVDKVNLGYELPISDKFLIDFAAGVSAANDFRDGTQGIKWVDNGTSYLGLFFRGQVRYYFNRNSREKRGHSLVNNAGSFLGFQSKYNFNGNKDIGKVLLNELHFGQQLPLGKKIFFRYHAGVGYGYNFGEKYNSIYPALGLVLGYAF</sequence>
<dbReference type="EMBL" id="CP023401">
    <property type="protein sequence ID" value="ATC36916.1"/>
    <property type="molecule type" value="Genomic_DNA"/>
</dbReference>
<proteinExistence type="predicted"/>
<dbReference type="Proteomes" id="UP000190057">
    <property type="component" value="Chromosome"/>
</dbReference>
<dbReference type="RefSeq" id="WP_009086458.1">
    <property type="nucleotide sequence ID" value="NZ_ANIW01000056.1"/>
</dbReference>
<organism evidence="2 3">
    <name type="scientific">Elizabethkingia anophelis R26</name>
    <dbReference type="NCBI Taxonomy" id="1246994"/>
    <lineage>
        <taxon>Bacteria</taxon>
        <taxon>Pseudomonadati</taxon>
        <taxon>Bacteroidota</taxon>
        <taxon>Flavobacteriia</taxon>
        <taxon>Flavobacteriales</taxon>
        <taxon>Weeksellaceae</taxon>
        <taxon>Elizabethkingia</taxon>
    </lineage>
</organism>
<keyword evidence="3" id="KW-1185">Reference proteome</keyword>
<accession>A0ABM6MUR9</accession>
<feature type="signal peptide" evidence="1">
    <location>
        <begin position="1"/>
        <end position="20"/>
    </location>
</feature>